<feature type="compositionally biased region" description="Polar residues" evidence="1">
    <location>
        <begin position="25"/>
        <end position="38"/>
    </location>
</feature>
<dbReference type="AlphaFoldDB" id="A0ABD0LTZ6"/>
<dbReference type="PANTHER" id="PTHR22588:SF3">
    <property type="entry name" value="VWFA DOMAIN-CONTAINING PROTEIN"/>
    <property type="match status" value="1"/>
</dbReference>
<dbReference type="SMART" id="SM00327">
    <property type="entry name" value="VWA"/>
    <property type="match status" value="1"/>
</dbReference>
<gene>
    <name evidence="4" type="ORF">BaRGS_00005680</name>
</gene>
<dbReference type="Pfam" id="PF00092">
    <property type="entry name" value="VWA"/>
    <property type="match status" value="1"/>
</dbReference>
<dbReference type="Gene3D" id="3.40.50.410">
    <property type="entry name" value="von Willebrand factor, type A domain"/>
    <property type="match status" value="1"/>
</dbReference>
<feature type="region of interest" description="Disordered" evidence="1">
    <location>
        <begin position="137"/>
        <end position="156"/>
    </location>
</feature>
<feature type="domain" description="VWFA" evidence="3">
    <location>
        <begin position="310"/>
        <end position="475"/>
    </location>
</feature>
<name>A0ABD0LTZ6_9CAEN</name>
<dbReference type="SUPFAM" id="SSF53300">
    <property type="entry name" value="vWA-like"/>
    <property type="match status" value="1"/>
</dbReference>
<feature type="signal peptide" evidence="2">
    <location>
        <begin position="1"/>
        <end position="28"/>
    </location>
</feature>
<dbReference type="InterPro" id="IPR036465">
    <property type="entry name" value="vWFA_dom_sf"/>
</dbReference>
<dbReference type="InterPro" id="IPR052229">
    <property type="entry name" value="Collagen-VI/PIF"/>
</dbReference>
<proteinExistence type="predicted"/>
<feature type="chain" id="PRO_5044775426" description="VWFA domain-containing protein" evidence="2">
    <location>
        <begin position="29"/>
        <end position="489"/>
    </location>
</feature>
<evidence type="ECO:0000313" key="4">
    <source>
        <dbReference type="EMBL" id="KAK7503054.1"/>
    </source>
</evidence>
<keyword evidence="5" id="KW-1185">Reference proteome</keyword>
<comment type="caution">
    <text evidence="4">The sequence shown here is derived from an EMBL/GenBank/DDBJ whole genome shotgun (WGS) entry which is preliminary data.</text>
</comment>
<feature type="compositionally biased region" description="Polar residues" evidence="1">
    <location>
        <begin position="204"/>
        <end position="222"/>
    </location>
</feature>
<protein>
    <recommendedName>
        <fullName evidence="3">VWFA domain-containing protein</fullName>
    </recommendedName>
</protein>
<dbReference type="Proteomes" id="UP001519460">
    <property type="component" value="Unassembled WGS sequence"/>
</dbReference>
<dbReference type="EMBL" id="JACVVK020000022">
    <property type="protein sequence ID" value="KAK7503054.1"/>
    <property type="molecule type" value="Genomic_DNA"/>
</dbReference>
<feature type="compositionally biased region" description="Polar residues" evidence="1">
    <location>
        <begin position="140"/>
        <end position="153"/>
    </location>
</feature>
<feature type="region of interest" description="Disordered" evidence="1">
    <location>
        <begin position="202"/>
        <end position="232"/>
    </location>
</feature>
<feature type="region of interest" description="Disordered" evidence="1">
    <location>
        <begin position="25"/>
        <end position="119"/>
    </location>
</feature>
<evidence type="ECO:0000256" key="2">
    <source>
        <dbReference type="SAM" id="SignalP"/>
    </source>
</evidence>
<evidence type="ECO:0000256" key="1">
    <source>
        <dbReference type="SAM" id="MobiDB-lite"/>
    </source>
</evidence>
<organism evidence="4 5">
    <name type="scientific">Batillaria attramentaria</name>
    <dbReference type="NCBI Taxonomy" id="370345"/>
    <lineage>
        <taxon>Eukaryota</taxon>
        <taxon>Metazoa</taxon>
        <taxon>Spiralia</taxon>
        <taxon>Lophotrochozoa</taxon>
        <taxon>Mollusca</taxon>
        <taxon>Gastropoda</taxon>
        <taxon>Caenogastropoda</taxon>
        <taxon>Sorbeoconcha</taxon>
        <taxon>Cerithioidea</taxon>
        <taxon>Batillariidae</taxon>
        <taxon>Batillaria</taxon>
    </lineage>
</organism>
<dbReference type="CDD" id="cd01450">
    <property type="entry name" value="vWFA_subfamily_ECM"/>
    <property type="match status" value="1"/>
</dbReference>
<feature type="compositionally biased region" description="Basic and acidic residues" evidence="1">
    <location>
        <begin position="67"/>
        <end position="115"/>
    </location>
</feature>
<keyword evidence="2" id="KW-0732">Signal</keyword>
<accession>A0ABD0LTZ6</accession>
<reference evidence="4 5" key="1">
    <citation type="journal article" date="2023" name="Sci. Data">
        <title>Genome assembly of the Korean intertidal mud-creeper Batillaria attramentaria.</title>
        <authorList>
            <person name="Patra A.K."/>
            <person name="Ho P.T."/>
            <person name="Jun S."/>
            <person name="Lee S.J."/>
            <person name="Kim Y."/>
            <person name="Won Y.J."/>
        </authorList>
    </citation>
    <scope>NUCLEOTIDE SEQUENCE [LARGE SCALE GENOMIC DNA]</scope>
    <source>
        <strain evidence="4">Wonlab-2016</strain>
    </source>
</reference>
<dbReference type="InterPro" id="IPR002035">
    <property type="entry name" value="VWF_A"/>
</dbReference>
<dbReference type="PANTHER" id="PTHR22588">
    <property type="entry name" value="VWFA DOMAIN-CONTAINING PROTEIN"/>
    <property type="match status" value="1"/>
</dbReference>
<evidence type="ECO:0000313" key="5">
    <source>
        <dbReference type="Proteomes" id="UP001519460"/>
    </source>
</evidence>
<dbReference type="PROSITE" id="PS50234">
    <property type="entry name" value="VWFA"/>
    <property type="match status" value="1"/>
</dbReference>
<evidence type="ECO:0000259" key="3">
    <source>
        <dbReference type="PROSITE" id="PS50234"/>
    </source>
</evidence>
<sequence>MELVQTKLWLPVALAILMLAVNSQQASAKPNKKNNQPPGLQKKDYSGVPTAAPADGEDPAWPQDQPDDPKLSRAEQQALKKQERQEQRRLAQEQRKREMEEERQKKQDEKAEKRQSSNIKLTNAQCNAAVTQCALVDPSNPENGAVRSQTSALNDAKKARKAKNQYRAVLNRLKKDVVTLINAVIADPEMASLPSICVELNDEASGSGTGEDSNQGPGATSPAQPPTPSLAPVCTVGEWSEWSNLLGFGQQDRKREIIQPGVNCPYELSQWRKVSGTSDGNGDNDFDQVDLVEENFKNDFIRPSEGKPRDILLVLDSSSSINDTDFEVMKAGVKLLIDSLCGGFGMSDTNNRLSIIQFSTDRVGVHAFNHDQDPEELKRVVDSLEPLYGVTCTGARDFAEHDTLLITDGQSNCDEDLVWESNELQQRSNVYALGIGIGNNPDAASEIQSIVSNQDPRHLFSLANFQDFEVMVRNVQAASDKCQEIVVKK</sequence>